<dbReference type="EMBL" id="JACHBG010000018">
    <property type="protein sequence ID" value="MBB6487958.1"/>
    <property type="molecule type" value="Genomic_DNA"/>
</dbReference>
<feature type="compositionally biased region" description="Basic and acidic residues" evidence="1">
    <location>
        <begin position="419"/>
        <end position="431"/>
    </location>
</feature>
<evidence type="ECO:0000256" key="1">
    <source>
        <dbReference type="SAM" id="MobiDB-lite"/>
    </source>
</evidence>
<name>A0A7X0MGD5_9HYPH</name>
<accession>A0A7X0MGD5</accession>
<dbReference type="Gene3D" id="2.40.50.90">
    <property type="match status" value="1"/>
</dbReference>
<dbReference type="GO" id="GO:0004519">
    <property type="term" value="F:endonuclease activity"/>
    <property type="evidence" value="ECO:0007669"/>
    <property type="project" value="UniProtKB-KW"/>
</dbReference>
<feature type="region of interest" description="Disordered" evidence="1">
    <location>
        <begin position="42"/>
        <end position="257"/>
    </location>
</feature>
<feature type="compositionally biased region" description="Low complexity" evidence="1">
    <location>
        <begin position="111"/>
        <end position="127"/>
    </location>
</feature>
<organism evidence="2 3">
    <name type="scientific">Rhizobium lusitanum</name>
    <dbReference type="NCBI Taxonomy" id="293958"/>
    <lineage>
        <taxon>Bacteria</taxon>
        <taxon>Pseudomonadati</taxon>
        <taxon>Pseudomonadota</taxon>
        <taxon>Alphaproteobacteria</taxon>
        <taxon>Hyphomicrobiales</taxon>
        <taxon>Rhizobiaceae</taxon>
        <taxon>Rhizobium/Agrobacterium group</taxon>
        <taxon>Rhizobium</taxon>
    </lineage>
</organism>
<evidence type="ECO:0000313" key="3">
    <source>
        <dbReference type="Proteomes" id="UP000565576"/>
    </source>
</evidence>
<reference evidence="2 3" key="1">
    <citation type="submission" date="2020-08" db="EMBL/GenBank/DDBJ databases">
        <title>Genomic Encyclopedia of Type Strains, Phase IV (KMG-V): Genome sequencing to study the core and pangenomes of soil and plant-associated prokaryotes.</title>
        <authorList>
            <person name="Whitman W."/>
        </authorList>
    </citation>
    <scope>NUCLEOTIDE SEQUENCE [LARGE SCALE GENOMIC DNA]</scope>
    <source>
        <strain evidence="2 3">SEMIA 4060</strain>
    </source>
</reference>
<dbReference type="RefSeq" id="WP_184709308.1">
    <property type="nucleotide sequence ID" value="NZ_JACHBG010000018.1"/>
</dbReference>
<protein>
    <submittedName>
        <fullName evidence="2">Endonuclease YncB(Thermonuclease family)</fullName>
    </submittedName>
</protein>
<dbReference type="SUPFAM" id="SSF50199">
    <property type="entry name" value="Staphylococcal nuclease"/>
    <property type="match status" value="1"/>
</dbReference>
<keyword evidence="2" id="KW-0540">Nuclease</keyword>
<keyword evidence="2" id="KW-0378">Hydrolase</keyword>
<evidence type="ECO:0000313" key="2">
    <source>
        <dbReference type="EMBL" id="MBB6487958.1"/>
    </source>
</evidence>
<sequence>MRRNNLLAGVAGAIVGSWLTLIAVQFSGHGFSLPGRGSNVPVADNHPATSAASTPAATSKIDLAPPKNIEAPKPAETTRPDTAATGKPKPEEQTKTEPTKPAREATPDKAGPPAAEPASATTTPDSAIQPSDAAAMAAVTVPPIPAADSIDEAQTTEAAKAEDKTSVMPASATPQESKAATETAQTNNAPAKPVEAQPIQPAPAVLDAEKNTVAGPAEASKPIETAANKPAAVSTSSQPAPTDQAKADPLPDSRMPADQIDRQTAATEHRTLLEQPQPTLPQPQPNATSDQTSIDPAAKPDRQTTTVELVRPFAEQAGTLTVGGRSVQLDGIIPTDVERMCTGPSGKSWPCGQAARSAFRMYLRGRSIDCDVPDASWKGTVKAACRYVRVDLSAWLVRFGWADPQPGSPLEALVDEAKEKKRGMYGDDPRKNGKSTLAPALPKEDPLNPI</sequence>
<feature type="region of interest" description="Disordered" evidence="1">
    <location>
        <begin position="273"/>
        <end position="304"/>
    </location>
</feature>
<comment type="caution">
    <text evidence="2">The sequence shown here is derived from an EMBL/GenBank/DDBJ whole genome shotgun (WGS) entry which is preliminary data.</text>
</comment>
<feature type="compositionally biased region" description="Low complexity" evidence="1">
    <location>
        <begin position="47"/>
        <end position="59"/>
    </location>
</feature>
<dbReference type="InterPro" id="IPR035437">
    <property type="entry name" value="SNase_OB-fold_sf"/>
</dbReference>
<dbReference type="Proteomes" id="UP000565576">
    <property type="component" value="Unassembled WGS sequence"/>
</dbReference>
<feature type="compositionally biased region" description="Basic and acidic residues" evidence="1">
    <location>
        <begin position="88"/>
        <end position="107"/>
    </location>
</feature>
<proteinExistence type="predicted"/>
<gene>
    <name evidence="2" type="ORF">GGD46_005269</name>
</gene>
<dbReference type="AlphaFoldDB" id="A0A7X0MGD5"/>
<keyword evidence="2" id="KW-0255">Endonuclease</keyword>
<feature type="compositionally biased region" description="Polar residues" evidence="1">
    <location>
        <begin position="172"/>
        <end position="189"/>
    </location>
</feature>
<feature type="region of interest" description="Disordered" evidence="1">
    <location>
        <begin position="419"/>
        <end position="450"/>
    </location>
</feature>